<gene>
    <name evidence="1" type="ORF">L1987_67118</name>
</gene>
<comment type="caution">
    <text evidence="1">The sequence shown here is derived from an EMBL/GenBank/DDBJ whole genome shotgun (WGS) entry which is preliminary data.</text>
</comment>
<evidence type="ECO:0000313" key="1">
    <source>
        <dbReference type="EMBL" id="KAI3727305.1"/>
    </source>
</evidence>
<reference evidence="2" key="1">
    <citation type="journal article" date="2022" name="Mol. Ecol. Resour.">
        <title>The genomes of chicory, endive, great burdock and yacon provide insights into Asteraceae palaeo-polyploidization history and plant inulin production.</title>
        <authorList>
            <person name="Fan W."/>
            <person name="Wang S."/>
            <person name="Wang H."/>
            <person name="Wang A."/>
            <person name="Jiang F."/>
            <person name="Liu H."/>
            <person name="Zhao H."/>
            <person name="Xu D."/>
            <person name="Zhang Y."/>
        </authorList>
    </citation>
    <scope>NUCLEOTIDE SEQUENCE [LARGE SCALE GENOMIC DNA]</scope>
    <source>
        <strain evidence="2">cv. Yunnan</strain>
    </source>
</reference>
<sequence>MEMSLTTLKFPLFLRSVEGVDAKPIYTPICAPGRACRRTSVVANAIGGGSAKYKGTQMREQKLTELIEAKVAEATQVCEGNRYSDECKVAWDEVEEVSQAKADLRRKLDENKDPLQSFCEENPETDECRIYDD</sequence>
<accession>A0ACB9BZB8</accession>
<name>A0ACB9BZB8_9ASTR</name>
<reference evidence="1 2" key="2">
    <citation type="journal article" date="2022" name="Mol. Ecol. Resour.">
        <title>The genomes of chicory, endive, great burdock and yacon provide insights into Asteraceae paleo-polyploidization history and plant inulin production.</title>
        <authorList>
            <person name="Fan W."/>
            <person name="Wang S."/>
            <person name="Wang H."/>
            <person name="Wang A."/>
            <person name="Jiang F."/>
            <person name="Liu H."/>
            <person name="Zhao H."/>
            <person name="Xu D."/>
            <person name="Zhang Y."/>
        </authorList>
    </citation>
    <scope>NUCLEOTIDE SEQUENCE [LARGE SCALE GENOMIC DNA]</scope>
    <source>
        <strain evidence="2">cv. Yunnan</strain>
        <tissue evidence="1">Leaves</tissue>
    </source>
</reference>
<protein>
    <submittedName>
        <fullName evidence="1">Uncharacterized protein</fullName>
    </submittedName>
</protein>
<keyword evidence="2" id="KW-1185">Reference proteome</keyword>
<dbReference type="EMBL" id="CM042039">
    <property type="protein sequence ID" value="KAI3727305.1"/>
    <property type="molecule type" value="Genomic_DNA"/>
</dbReference>
<proteinExistence type="predicted"/>
<organism evidence="1 2">
    <name type="scientific">Smallanthus sonchifolius</name>
    <dbReference type="NCBI Taxonomy" id="185202"/>
    <lineage>
        <taxon>Eukaryota</taxon>
        <taxon>Viridiplantae</taxon>
        <taxon>Streptophyta</taxon>
        <taxon>Embryophyta</taxon>
        <taxon>Tracheophyta</taxon>
        <taxon>Spermatophyta</taxon>
        <taxon>Magnoliopsida</taxon>
        <taxon>eudicotyledons</taxon>
        <taxon>Gunneridae</taxon>
        <taxon>Pentapetalae</taxon>
        <taxon>asterids</taxon>
        <taxon>campanulids</taxon>
        <taxon>Asterales</taxon>
        <taxon>Asteraceae</taxon>
        <taxon>Asteroideae</taxon>
        <taxon>Heliantheae alliance</taxon>
        <taxon>Millerieae</taxon>
        <taxon>Smallanthus</taxon>
    </lineage>
</organism>
<evidence type="ECO:0000313" key="2">
    <source>
        <dbReference type="Proteomes" id="UP001056120"/>
    </source>
</evidence>
<dbReference type="Proteomes" id="UP001056120">
    <property type="component" value="Linkage Group LG22"/>
</dbReference>